<organism evidence="3 4">
    <name type="scientific">Halocatena marina</name>
    <dbReference type="NCBI Taxonomy" id="2934937"/>
    <lineage>
        <taxon>Archaea</taxon>
        <taxon>Methanobacteriati</taxon>
        <taxon>Methanobacteriota</taxon>
        <taxon>Stenosarchaea group</taxon>
        <taxon>Halobacteria</taxon>
        <taxon>Halobacteriales</taxon>
        <taxon>Natronomonadaceae</taxon>
        <taxon>Halocatena</taxon>
    </lineage>
</organism>
<evidence type="ECO:0000256" key="2">
    <source>
        <dbReference type="SAM" id="Phobius"/>
    </source>
</evidence>
<comment type="caution">
    <text evidence="3">The sequence shown here is derived from an EMBL/GenBank/DDBJ whole genome shotgun (WGS) entry which is preliminary data.</text>
</comment>
<dbReference type="RefSeq" id="WP_390204384.1">
    <property type="nucleotide sequence ID" value="NZ_JBHTAX010000001.1"/>
</dbReference>
<accession>A0ABD5YH57</accession>
<evidence type="ECO:0000313" key="3">
    <source>
        <dbReference type="EMBL" id="MFC7188684.1"/>
    </source>
</evidence>
<keyword evidence="2" id="KW-1133">Transmembrane helix</keyword>
<dbReference type="EMBL" id="JBHTAX010000001">
    <property type="protein sequence ID" value="MFC7188684.1"/>
    <property type="molecule type" value="Genomic_DNA"/>
</dbReference>
<feature type="transmembrane region" description="Helical" evidence="2">
    <location>
        <begin position="20"/>
        <end position="38"/>
    </location>
</feature>
<gene>
    <name evidence="3" type="ORF">ACFQL7_01670</name>
</gene>
<evidence type="ECO:0000256" key="1">
    <source>
        <dbReference type="SAM" id="MobiDB-lite"/>
    </source>
</evidence>
<feature type="region of interest" description="Disordered" evidence="1">
    <location>
        <begin position="39"/>
        <end position="59"/>
    </location>
</feature>
<dbReference type="AlphaFoldDB" id="A0ABD5YH57"/>
<sequence>MFGSSASRKGTSGSTAGTAVFGEAAATTAIAAITYFRTSGRSESRKRRSGSMAGTAASGTSVAISTIARTAAFGQSTRLC</sequence>
<keyword evidence="2" id="KW-0472">Membrane</keyword>
<protein>
    <submittedName>
        <fullName evidence="3">Uncharacterized protein</fullName>
    </submittedName>
</protein>
<dbReference type="Proteomes" id="UP001596417">
    <property type="component" value="Unassembled WGS sequence"/>
</dbReference>
<reference evidence="3 4" key="1">
    <citation type="journal article" date="2019" name="Int. J. Syst. Evol. Microbiol.">
        <title>The Global Catalogue of Microorganisms (GCM) 10K type strain sequencing project: providing services to taxonomists for standard genome sequencing and annotation.</title>
        <authorList>
            <consortium name="The Broad Institute Genomics Platform"/>
            <consortium name="The Broad Institute Genome Sequencing Center for Infectious Disease"/>
            <person name="Wu L."/>
            <person name="Ma J."/>
        </authorList>
    </citation>
    <scope>NUCLEOTIDE SEQUENCE [LARGE SCALE GENOMIC DNA]</scope>
    <source>
        <strain evidence="3 4">RDMS1</strain>
    </source>
</reference>
<keyword evidence="4" id="KW-1185">Reference proteome</keyword>
<evidence type="ECO:0000313" key="4">
    <source>
        <dbReference type="Proteomes" id="UP001596417"/>
    </source>
</evidence>
<proteinExistence type="predicted"/>
<name>A0ABD5YH57_9EURY</name>
<keyword evidence="2" id="KW-0812">Transmembrane</keyword>